<evidence type="ECO:0000313" key="2">
    <source>
        <dbReference type="EMBL" id="TYA71886.1"/>
    </source>
</evidence>
<gene>
    <name evidence="2" type="ORF">FUA24_20260</name>
</gene>
<sequence length="117" mass="13273">MKLVHRVGYYLGGFSIGLIVLMFFLSGKKVSCDYGPEARVLKNIRTKRINYTQTFITDSATINKVLKYGNVDFSKSEPHKEPCATYLIESSNNDYIYTLTIENCDSIANVIDFKESP</sequence>
<organism evidence="2 3">
    <name type="scientific">Seonamhaeicola marinus</name>
    <dbReference type="NCBI Taxonomy" id="1912246"/>
    <lineage>
        <taxon>Bacteria</taxon>
        <taxon>Pseudomonadati</taxon>
        <taxon>Bacteroidota</taxon>
        <taxon>Flavobacteriia</taxon>
        <taxon>Flavobacteriales</taxon>
        <taxon>Flavobacteriaceae</taxon>
    </lineage>
</organism>
<proteinExistence type="predicted"/>
<keyword evidence="1" id="KW-1133">Transmembrane helix</keyword>
<evidence type="ECO:0000313" key="3">
    <source>
        <dbReference type="Proteomes" id="UP000323930"/>
    </source>
</evidence>
<reference evidence="2 3" key="1">
    <citation type="submission" date="2019-08" db="EMBL/GenBank/DDBJ databases">
        <title>Seonamhaeicola sediminis sp. nov., isolated from marine sediment.</title>
        <authorList>
            <person name="Cao W.R."/>
        </authorList>
    </citation>
    <scope>NUCLEOTIDE SEQUENCE [LARGE SCALE GENOMIC DNA]</scope>
    <source>
        <strain evidence="2 3">B011</strain>
    </source>
</reference>
<comment type="caution">
    <text evidence="2">The sequence shown here is derived from an EMBL/GenBank/DDBJ whole genome shotgun (WGS) entry which is preliminary data.</text>
</comment>
<dbReference type="AlphaFoldDB" id="A0A5D0HKP9"/>
<evidence type="ECO:0000256" key="1">
    <source>
        <dbReference type="SAM" id="Phobius"/>
    </source>
</evidence>
<dbReference type="Proteomes" id="UP000323930">
    <property type="component" value="Unassembled WGS sequence"/>
</dbReference>
<dbReference type="RefSeq" id="WP_148544873.1">
    <property type="nucleotide sequence ID" value="NZ_VSDQ01000718.1"/>
</dbReference>
<evidence type="ECO:0008006" key="4">
    <source>
        <dbReference type="Google" id="ProtNLM"/>
    </source>
</evidence>
<name>A0A5D0HKP9_9FLAO</name>
<keyword evidence="1" id="KW-0472">Membrane</keyword>
<keyword evidence="1" id="KW-0812">Transmembrane</keyword>
<dbReference type="EMBL" id="VSDQ01000718">
    <property type="protein sequence ID" value="TYA71886.1"/>
    <property type="molecule type" value="Genomic_DNA"/>
</dbReference>
<dbReference type="OrthoDB" id="1466970at2"/>
<keyword evidence="3" id="KW-1185">Reference proteome</keyword>
<feature type="transmembrane region" description="Helical" evidence="1">
    <location>
        <begin position="7"/>
        <end position="25"/>
    </location>
</feature>
<accession>A0A5D0HKP9</accession>
<protein>
    <recommendedName>
        <fullName evidence="4">DUF4258 domain-containing protein</fullName>
    </recommendedName>
</protein>